<reference evidence="4" key="1">
    <citation type="submission" date="2025-08" db="UniProtKB">
        <authorList>
            <consortium name="RefSeq"/>
        </authorList>
    </citation>
    <scope>IDENTIFICATION</scope>
    <source>
        <tissue evidence="4">Kidney</tissue>
    </source>
</reference>
<feature type="compositionally biased region" description="Basic and acidic residues" evidence="1">
    <location>
        <begin position="72"/>
        <end position="82"/>
    </location>
</feature>
<feature type="compositionally biased region" description="Basic and acidic residues" evidence="1">
    <location>
        <begin position="179"/>
        <end position="196"/>
    </location>
</feature>
<dbReference type="AlphaFoldDB" id="A0A6P3RTV6"/>
<organism evidence="3 4">
    <name type="scientific">Pteropus vampyrus</name>
    <name type="common">Large flying fox</name>
    <dbReference type="NCBI Taxonomy" id="132908"/>
    <lineage>
        <taxon>Eukaryota</taxon>
        <taxon>Metazoa</taxon>
        <taxon>Chordata</taxon>
        <taxon>Craniata</taxon>
        <taxon>Vertebrata</taxon>
        <taxon>Euteleostomi</taxon>
        <taxon>Mammalia</taxon>
        <taxon>Eutheria</taxon>
        <taxon>Laurasiatheria</taxon>
        <taxon>Chiroptera</taxon>
        <taxon>Yinpterochiroptera</taxon>
        <taxon>Pteropodoidea</taxon>
        <taxon>Pteropodidae</taxon>
        <taxon>Pteropodinae</taxon>
        <taxon>Pteropus</taxon>
    </lineage>
</organism>
<keyword evidence="2" id="KW-0472">Membrane</keyword>
<feature type="transmembrane region" description="Helical" evidence="2">
    <location>
        <begin position="41"/>
        <end position="64"/>
    </location>
</feature>
<feature type="non-terminal residue" evidence="4">
    <location>
        <position position="1"/>
    </location>
</feature>
<dbReference type="OrthoDB" id="283575at2759"/>
<keyword evidence="2" id="KW-1133">Transmembrane helix</keyword>
<evidence type="ECO:0000313" key="4">
    <source>
        <dbReference type="RefSeq" id="XP_011385775.1"/>
    </source>
</evidence>
<sequence>PDPECCPCHVAASPSGRTARCCCRHRGQGGDGGRGRLAAGLLVPVLCGVFSVLCAACVAVCVWWTRKRRKERERSRRPREEAANNQWAPLSPIRNPIGRPGGRKDALCPCKNFTPPPRRAAEALPGPAAPGAGGDEDAEAPGHGDEDSLEVEKFLAHKLTKEPCGSPARPARWAAGPKVDNRAVRSAGDARHAGQE</sequence>
<proteinExistence type="predicted"/>
<keyword evidence="2" id="KW-0812">Transmembrane</keyword>
<name>A0A6P3RTV6_PTEVA</name>
<feature type="compositionally biased region" description="Basic and acidic residues" evidence="1">
    <location>
        <begin position="140"/>
        <end position="161"/>
    </location>
</feature>
<dbReference type="KEGG" id="pvp:105311485"/>
<dbReference type="GeneID" id="105311485"/>
<keyword evidence="3" id="KW-1185">Reference proteome</keyword>
<evidence type="ECO:0000256" key="2">
    <source>
        <dbReference type="SAM" id="Phobius"/>
    </source>
</evidence>
<evidence type="ECO:0000313" key="3">
    <source>
        <dbReference type="Proteomes" id="UP000515202"/>
    </source>
</evidence>
<accession>A0A6P3RTV6</accession>
<protein>
    <submittedName>
        <fullName evidence="4">Protein jagged-2-like</fullName>
    </submittedName>
</protein>
<dbReference type="Proteomes" id="UP000515202">
    <property type="component" value="Unplaced"/>
</dbReference>
<gene>
    <name evidence="4" type="primary">LOC105311485</name>
</gene>
<evidence type="ECO:0000256" key="1">
    <source>
        <dbReference type="SAM" id="MobiDB-lite"/>
    </source>
</evidence>
<feature type="region of interest" description="Disordered" evidence="1">
    <location>
        <begin position="72"/>
        <end position="100"/>
    </location>
</feature>
<feature type="region of interest" description="Disordered" evidence="1">
    <location>
        <begin position="117"/>
        <end position="196"/>
    </location>
</feature>
<dbReference type="RefSeq" id="XP_011385775.1">
    <property type="nucleotide sequence ID" value="XM_011387473.2"/>
</dbReference>